<dbReference type="AlphaFoldDB" id="A0A4R6IFB9"/>
<organism evidence="3 4">
    <name type="scientific">Pedobacter duraquae</name>
    <dbReference type="NCBI Taxonomy" id="425511"/>
    <lineage>
        <taxon>Bacteria</taxon>
        <taxon>Pseudomonadati</taxon>
        <taxon>Bacteroidota</taxon>
        <taxon>Sphingobacteriia</taxon>
        <taxon>Sphingobacteriales</taxon>
        <taxon>Sphingobacteriaceae</taxon>
        <taxon>Pedobacter</taxon>
    </lineage>
</organism>
<dbReference type="EMBL" id="SNWM01000006">
    <property type="protein sequence ID" value="TDO19605.1"/>
    <property type="molecule type" value="Genomic_DNA"/>
</dbReference>
<sequence length="127" mass="14299">MNKLIYILILLCCSKILFAQKTRQDSILNIARIDVKRHKISRKAFAIFRKDRGNFSSDYLKPDSSTTSDFTLLKDSGYVQAYRAGMYKKTRTRRTTGHYILLGGAIYTAASLIAALVIIIALANGFN</sequence>
<keyword evidence="2" id="KW-0732">Signal</keyword>
<dbReference type="OrthoDB" id="773159at2"/>
<evidence type="ECO:0000313" key="3">
    <source>
        <dbReference type="EMBL" id="TDO19605.1"/>
    </source>
</evidence>
<evidence type="ECO:0000313" key="4">
    <source>
        <dbReference type="Proteomes" id="UP000295499"/>
    </source>
</evidence>
<keyword evidence="1" id="KW-0472">Membrane</keyword>
<evidence type="ECO:0000256" key="1">
    <source>
        <dbReference type="SAM" id="Phobius"/>
    </source>
</evidence>
<name>A0A4R6IFB9_9SPHI</name>
<keyword evidence="1" id="KW-0812">Transmembrane</keyword>
<protein>
    <submittedName>
        <fullName evidence="3">Uncharacterized protein</fullName>
    </submittedName>
</protein>
<keyword evidence="1" id="KW-1133">Transmembrane helix</keyword>
<proteinExistence type="predicted"/>
<dbReference type="Proteomes" id="UP000295499">
    <property type="component" value="Unassembled WGS sequence"/>
</dbReference>
<reference evidence="3 4" key="1">
    <citation type="submission" date="2019-03" db="EMBL/GenBank/DDBJ databases">
        <title>Genomic Encyclopedia of Archaeal and Bacterial Type Strains, Phase II (KMG-II): from individual species to whole genera.</title>
        <authorList>
            <person name="Goeker M."/>
        </authorList>
    </citation>
    <scope>NUCLEOTIDE SEQUENCE [LARGE SCALE GENOMIC DNA]</scope>
    <source>
        <strain evidence="3 4">DSM 19034</strain>
    </source>
</reference>
<feature type="chain" id="PRO_5020448000" evidence="2">
    <location>
        <begin position="20"/>
        <end position="127"/>
    </location>
</feature>
<comment type="caution">
    <text evidence="3">The sequence shown here is derived from an EMBL/GenBank/DDBJ whole genome shotgun (WGS) entry which is preliminary data.</text>
</comment>
<gene>
    <name evidence="3" type="ORF">CLV32_4227</name>
</gene>
<accession>A0A4R6IFB9</accession>
<keyword evidence="4" id="KW-1185">Reference proteome</keyword>
<dbReference type="RefSeq" id="WP_133558826.1">
    <property type="nucleotide sequence ID" value="NZ_SNWM01000006.1"/>
</dbReference>
<feature type="signal peptide" evidence="2">
    <location>
        <begin position="1"/>
        <end position="19"/>
    </location>
</feature>
<evidence type="ECO:0000256" key="2">
    <source>
        <dbReference type="SAM" id="SignalP"/>
    </source>
</evidence>
<feature type="transmembrane region" description="Helical" evidence="1">
    <location>
        <begin position="99"/>
        <end position="123"/>
    </location>
</feature>